<organism evidence="2 3">
    <name type="scientific">Leptonema illini</name>
    <dbReference type="NCBI Taxonomy" id="183"/>
    <lineage>
        <taxon>Bacteria</taxon>
        <taxon>Pseudomonadati</taxon>
        <taxon>Spirochaetota</taxon>
        <taxon>Spirochaetia</taxon>
        <taxon>Leptospirales</taxon>
        <taxon>Leptospiraceae</taxon>
        <taxon>Leptonema</taxon>
    </lineage>
</organism>
<dbReference type="PANTHER" id="PTHR35024:SF4">
    <property type="entry name" value="POLYMER-FORMING CYTOSKELETAL PROTEIN"/>
    <property type="match status" value="1"/>
</dbReference>
<sequence>MAIVKTASDVTNSTIGENSYFSGRFFINGSLKIDGKFEGKSLQADQLYIGATGRVKTNITATSVIVEGIIIGNITARNRVMLLPTARILGDISTPELIIQNGVILEGRCMISNDLKHSARDYINAEYNRDNLSVDRLFGKEKAS</sequence>
<dbReference type="AlphaFoldDB" id="A0A833H1A4"/>
<dbReference type="RefSeq" id="WP_002770963.1">
    <property type="nucleotide sequence ID" value="NZ_JQDG01000022.1"/>
</dbReference>
<accession>A0A833H1A4</accession>
<dbReference type="OrthoDB" id="9789407at2"/>
<evidence type="ECO:0000256" key="1">
    <source>
        <dbReference type="ARBA" id="ARBA00044755"/>
    </source>
</evidence>
<evidence type="ECO:0000313" key="3">
    <source>
        <dbReference type="Proteomes" id="UP000460298"/>
    </source>
</evidence>
<protein>
    <submittedName>
        <fullName evidence="2">Polymer-forming cytoskeletal protein</fullName>
    </submittedName>
</protein>
<comment type="caution">
    <text evidence="2">The sequence shown here is derived from an EMBL/GenBank/DDBJ whole genome shotgun (WGS) entry which is preliminary data.</text>
</comment>
<dbReference type="PANTHER" id="PTHR35024">
    <property type="entry name" value="HYPOTHETICAL CYTOSOLIC PROTEIN"/>
    <property type="match status" value="1"/>
</dbReference>
<dbReference type="EMBL" id="WBUI01000009">
    <property type="protein sequence ID" value="KAB2932376.1"/>
    <property type="molecule type" value="Genomic_DNA"/>
</dbReference>
<gene>
    <name evidence="2" type="ORF">F9K24_10635</name>
</gene>
<comment type="similarity">
    <text evidence="1">Belongs to the bactofilin family.</text>
</comment>
<dbReference type="Proteomes" id="UP000460298">
    <property type="component" value="Unassembled WGS sequence"/>
</dbReference>
<evidence type="ECO:0000313" key="2">
    <source>
        <dbReference type="EMBL" id="KAB2932376.1"/>
    </source>
</evidence>
<reference evidence="2 3" key="1">
    <citation type="submission" date="2019-10" db="EMBL/GenBank/DDBJ databases">
        <title>Extracellular Electron Transfer in a Candidatus Methanoperedens spp. Enrichment Culture.</title>
        <authorList>
            <person name="Berger S."/>
            <person name="Rangel Shaw D."/>
            <person name="Berben T."/>
            <person name="In 'T Zandt M."/>
            <person name="Frank J."/>
            <person name="Reimann J."/>
            <person name="Jetten M.S.M."/>
            <person name="Welte C.U."/>
        </authorList>
    </citation>
    <scope>NUCLEOTIDE SEQUENCE [LARGE SCALE GENOMIC DNA]</scope>
    <source>
        <strain evidence="2">SB12</strain>
    </source>
</reference>
<name>A0A833H1A4_9LEPT</name>
<dbReference type="Pfam" id="PF04519">
    <property type="entry name" value="Bactofilin"/>
    <property type="match status" value="1"/>
</dbReference>
<dbReference type="InterPro" id="IPR007607">
    <property type="entry name" value="BacA/B"/>
</dbReference>
<proteinExistence type="inferred from homology"/>